<dbReference type="InterPro" id="IPR009056">
    <property type="entry name" value="Cyt_c-like_dom"/>
</dbReference>
<dbReference type="GO" id="GO:0020037">
    <property type="term" value="F:heme binding"/>
    <property type="evidence" value="ECO:0007669"/>
    <property type="project" value="InterPro"/>
</dbReference>
<evidence type="ECO:0000256" key="4">
    <source>
        <dbReference type="PROSITE-ProRule" id="PRU00433"/>
    </source>
</evidence>
<keyword evidence="8" id="KW-1185">Reference proteome</keyword>
<evidence type="ECO:0000313" key="8">
    <source>
        <dbReference type="Proteomes" id="UP000477311"/>
    </source>
</evidence>
<dbReference type="GO" id="GO:0046872">
    <property type="term" value="F:metal ion binding"/>
    <property type="evidence" value="ECO:0007669"/>
    <property type="project" value="UniProtKB-KW"/>
</dbReference>
<dbReference type="PROSITE" id="PS51007">
    <property type="entry name" value="CYTC"/>
    <property type="match status" value="1"/>
</dbReference>
<organism evidence="7 8">
    <name type="scientific">Limisphaera ngatamarikiensis</name>
    <dbReference type="NCBI Taxonomy" id="1324935"/>
    <lineage>
        <taxon>Bacteria</taxon>
        <taxon>Pseudomonadati</taxon>
        <taxon>Verrucomicrobiota</taxon>
        <taxon>Verrucomicrobiia</taxon>
        <taxon>Limisphaerales</taxon>
        <taxon>Limisphaeraceae</taxon>
        <taxon>Limisphaera</taxon>
    </lineage>
</organism>
<gene>
    <name evidence="7" type="ORF">G4L39_08930</name>
</gene>
<name>A0A6M1RHH2_9BACT</name>
<dbReference type="AlphaFoldDB" id="A0A6M1RHH2"/>
<evidence type="ECO:0000256" key="1">
    <source>
        <dbReference type="ARBA" id="ARBA00022617"/>
    </source>
</evidence>
<dbReference type="Pfam" id="PF00034">
    <property type="entry name" value="Cytochrom_C"/>
    <property type="match status" value="1"/>
</dbReference>
<evidence type="ECO:0000256" key="3">
    <source>
        <dbReference type="ARBA" id="ARBA00023004"/>
    </source>
</evidence>
<protein>
    <submittedName>
        <fullName evidence="7">Cytochrome c</fullName>
    </submittedName>
</protein>
<proteinExistence type="predicted"/>
<dbReference type="RefSeq" id="WP_165107579.1">
    <property type="nucleotide sequence ID" value="NZ_JAAKYA010000053.1"/>
</dbReference>
<reference evidence="7 8" key="1">
    <citation type="submission" date="2020-02" db="EMBL/GenBank/DDBJ databases">
        <title>Draft genome sequence of Limisphaera ngatamarikiensis NGM72.4T, a thermophilic Verrucomicrobia grouped in subdivision 3.</title>
        <authorList>
            <person name="Carere C.R."/>
            <person name="Steen J."/>
            <person name="Hugenholtz P."/>
            <person name="Stott M.B."/>
        </authorList>
    </citation>
    <scope>NUCLEOTIDE SEQUENCE [LARGE SCALE GENOMIC DNA]</scope>
    <source>
        <strain evidence="7 8">NGM72.4</strain>
    </source>
</reference>
<accession>A0A6M1RHH2</accession>
<sequence length="111" mass="12353">MKRVWWLVGLLVTGLAVNGLAAEAKIKELYEKECAKCHGSDGKGDTKMGKKLACKDYTDPKVQAEMKDEEAFKAIKEGLKDKNGRTLMKPLEGVSDDDIKALVAYMRSFKK</sequence>
<comment type="caution">
    <text evidence="7">The sequence shown here is derived from an EMBL/GenBank/DDBJ whole genome shotgun (WGS) entry which is preliminary data.</text>
</comment>
<feature type="domain" description="Cytochrome c" evidence="6">
    <location>
        <begin position="21"/>
        <end position="110"/>
    </location>
</feature>
<evidence type="ECO:0000256" key="2">
    <source>
        <dbReference type="ARBA" id="ARBA00022723"/>
    </source>
</evidence>
<dbReference type="Proteomes" id="UP000477311">
    <property type="component" value="Unassembled WGS sequence"/>
</dbReference>
<keyword evidence="3 4" id="KW-0408">Iron</keyword>
<keyword evidence="1 4" id="KW-0349">Heme</keyword>
<dbReference type="Gene3D" id="1.10.760.10">
    <property type="entry name" value="Cytochrome c-like domain"/>
    <property type="match status" value="1"/>
</dbReference>
<evidence type="ECO:0000313" key="7">
    <source>
        <dbReference type="EMBL" id="NGO39518.1"/>
    </source>
</evidence>
<dbReference type="EMBL" id="JAAKYA010000053">
    <property type="protein sequence ID" value="NGO39518.1"/>
    <property type="molecule type" value="Genomic_DNA"/>
</dbReference>
<keyword evidence="2 4" id="KW-0479">Metal-binding</keyword>
<evidence type="ECO:0000259" key="6">
    <source>
        <dbReference type="PROSITE" id="PS51007"/>
    </source>
</evidence>
<dbReference type="GO" id="GO:0009055">
    <property type="term" value="F:electron transfer activity"/>
    <property type="evidence" value="ECO:0007669"/>
    <property type="project" value="InterPro"/>
</dbReference>
<keyword evidence="5" id="KW-0732">Signal</keyword>
<dbReference type="SUPFAM" id="SSF46626">
    <property type="entry name" value="Cytochrome c"/>
    <property type="match status" value="1"/>
</dbReference>
<feature type="chain" id="PRO_5026984859" evidence="5">
    <location>
        <begin position="22"/>
        <end position="111"/>
    </location>
</feature>
<feature type="signal peptide" evidence="5">
    <location>
        <begin position="1"/>
        <end position="21"/>
    </location>
</feature>
<dbReference type="InterPro" id="IPR036909">
    <property type="entry name" value="Cyt_c-like_dom_sf"/>
</dbReference>
<evidence type="ECO:0000256" key="5">
    <source>
        <dbReference type="SAM" id="SignalP"/>
    </source>
</evidence>